<gene>
    <name evidence="1" type="ORF">ACD_4C00076G0006</name>
</gene>
<sequence>MHSKLEHIKANDEYMKIWADMLWFIDDDNEIIDLYNWLSEWTEDKAIVWNYIRLRFSWMVWKILKIDIWEPLKEKITEEDETEELRLFDLVKWIKERFKKIV</sequence>
<protein>
    <submittedName>
        <fullName evidence="1">Uncharacterized protein</fullName>
    </submittedName>
</protein>
<organism evidence="1">
    <name type="scientific">uncultured bacterium</name>
    <name type="common">gcode 4</name>
    <dbReference type="NCBI Taxonomy" id="1234023"/>
    <lineage>
        <taxon>Bacteria</taxon>
        <taxon>environmental samples</taxon>
    </lineage>
</organism>
<name>K2FVS4_9BACT</name>
<comment type="caution">
    <text evidence="1">The sequence shown here is derived from an EMBL/GenBank/DDBJ whole genome shotgun (WGS) entry which is preliminary data.</text>
</comment>
<proteinExistence type="predicted"/>
<dbReference type="AlphaFoldDB" id="K2FVS4"/>
<reference evidence="1" key="1">
    <citation type="journal article" date="2012" name="Science">
        <title>Fermentation, hydrogen, and sulfur metabolism in multiple uncultivated bacterial phyla.</title>
        <authorList>
            <person name="Wrighton K.C."/>
            <person name="Thomas B.C."/>
            <person name="Sharon I."/>
            <person name="Miller C.S."/>
            <person name="Castelle C.J."/>
            <person name="VerBerkmoes N.C."/>
            <person name="Wilkins M.J."/>
            <person name="Hettich R.L."/>
            <person name="Lipton M.S."/>
            <person name="Williams K.H."/>
            <person name="Long P.E."/>
            <person name="Banfield J.F."/>
        </authorList>
    </citation>
    <scope>NUCLEOTIDE SEQUENCE [LARGE SCALE GENOMIC DNA]</scope>
</reference>
<dbReference type="EMBL" id="AMFJ01000592">
    <property type="protein sequence ID" value="EKE27048.1"/>
    <property type="molecule type" value="Genomic_DNA"/>
</dbReference>
<accession>K2FVS4</accession>
<evidence type="ECO:0000313" key="1">
    <source>
        <dbReference type="EMBL" id="EKE27048.1"/>
    </source>
</evidence>